<reference evidence="14 15" key="1">
    <citation type="journal article" date="2017" name="Curr. Biol.">
        <title>The Evolution of Venom by Co-option of Single-Copy Genes.</title>
        <authorList>
            <person name="Martinson E.O."/>
            <person name="Mrinalini"/>
            <person name="Kelkar Y.D."/>
            <person name="Chang C.H."/>
            <person name="Werren J.H."/>
        </authorList>
    </citation>
    <scope>NUCLEOTIDE SEQUENCE [LARGE SCALE GENOMIC DNA]</scope>
    <source>
        <strain evidence="14 15">Alberta</strain>
        <tissue evidence="14">Whole body</tissue>
    </source>
</reference>
<evidence type="ECO:0000259" key="13">
    <source>
        <dbReference type="Pfam" id="PF07479"/>
    </source>
</evidence>
<dbReference type="SUPFAM" id="SSF51735">
    <property type="entry name" value="NAD(P)-binding Rossmann-fold domains"/>
    <property type="match status" value="2"/>
</dbReference>
<dbReference type="GO" id="GO:0005829">
    <property type="term" value="C:cytosol"/>
    <property type="evidence" value="ECO:0007669"/>
    <property type="project" value="TreeGrafter"/>
</dbReference>
<comment type="pathway">
    <text evidence="3">Phospholipid metabolism; alpha-glycerophosphate cycle.</text>
</comment>
<sequence>MAQKHSVCIIGSGNWGSAIAKIVGANAAEKDQFEERVTMYVYEEMIDGRKLTEIINETHENVKYLPGHKIPENVIAVPDVVEAAKDADILIFVVPHQFIRRICSTLLGKIKPNAIGLSLVKGFDIKEGGGIELISHIIARELHIPVSVLMGANLASEVADEMFCETTIGCKDKVKAPILRELIQTSYFRVVVVEDADSVECCGALKNIVACGAGFVDGMGLGDNTKAAVIRLGLMEMIKFVDVFFPGGKLGTFFESCGVADLITTCYGGRNRRVSEAFIQTGKTIEELEREMLNGQKLQGPITAEEVNYMLKNKGMESRFPLFTAIHRICVGELKATDLIDCIRNHPEHMGSAIAKIVGANATKFSDKFEEKVTMYVFEEMVNGKKLTEIINETHENVKYLPGHKLPPNIVAVPDVVEAAKEADILIFVVPHQFIPGLCATLLGKIKPSAVGLSLIKGFAQGDGTNIKLISKIIEEKLKIPCSVLMGANLANEVAEEHFCETTIGCKDKLMGPIMKDCMQTPNFRVTVVEDTEAVEVCGALKNIVACAAGFVDGLALGDNTKAAVIRLGLMEMVRYVDQFHGGSKINTFFESCGVADLITTCYGGRNRKVSEAFVKTGKSIEELEKEMLNGQKLQGPATAEEVNGMLKGCNSTDKFPLFTAVHRICTKELKPQDLIDQIRNHPEHACVTSDNYDSCGVGCGSFIPDRIKLSLVIKFNLNRPFHSEAVTPQTL</sequence>
<dbReference type="STRING" id="543379.A0A232F8R0"/>
<dbReference type="UniPathway" id="UPA00086"/>
<dbReference type="PANTHER" id="PTHR11728:SF8">
    <property type="entry name" value="GLYCEROL-3-PHOSPHATE DEHYDROGENASE [NAD(+)]-RELATED"/>
    <property type="match status" value="1"/>
</dbReference>
<dbReference type="Pfam" id="PF01210">
    <property type="entry name" value="NAD_Gly3P_dh_N"/>
    <property type="match status" value="2"/>
</dbReference>
<evidence type="ECO:0000256" key="1">
    <source>
        <dbReference type="ARBA" id="ARBA00004496"/>
    </source>
</evidence>
<comment type="catalytic activity">
    <reaction evidence="9 11">
        <text>sn-glycerol 3-phosphate + NAD(+) = dihydroxyacetone phosphate + NADH + H(+)</text>
        <dbReference type="Rhea" id="RHEA:11092"/>
        <dbReference type="ChEBI" id="CHEBI:15378"/>
        <dbReference type="ChEBI" id="CHEBI:57540"/>
        <dbReference type="ChEBI" id="CHEBI:57597"/>
        <dbReference type="ChEBI" id="CHEBI:57642"/>
        <dbReference type="ChEBI" id="CHEBI:57945"/>
        <dbReference type="EC" id="1.1.1.8"/>
    </reaction>
</comment>
<dbReference type="InterPro" id="IPR013328">
    <property type="entry name" value="6PGD_dom2"/>
</dbReference>
<gene>
    <name evidence="14" type="ORF">TSAR_011934</name>
</gene>
<dbReference type="GO" id="GO:0141152">
    <property type="term" value="F:glycerol-3-phosphate dehydrogenase (NAD+) activity"/>
    <property type="evidence" value="ECO:0007669"/>
    <property type="project" value="UniProtKB-UniRule"/>
</dbReference>
<comment type="pathway">
    <text evidence="2">Lipid metabolism.</text>
</comment>
<dbReference type="EMBL" id="NNAY01000716">
    <property type="protein sequence ID" value="OXU26833.1"/>
    <property type="molecule type" value="Genomic_DNA"/>
</dbReference>
<evidence type="ECO:0000313" key="15">
    <source>
        <dbReference type="Proteomes" id="UP000215335"/>
    </source>
</evidence>
<dbReference type="SUPFAM" id="SSF48179">
    <property type="entry name" value="6-phosphogluconate dehydrogenase C-terminal domain-like"/>
    <property type="match status" value="2"/>
</dbReference>
<dbReference type="NCBIfam" id="TIGR03376">
    <property type="entry name" value="glycerol3P_DH"/>
    <property type="match status" value="2"/>
</dbReference>
<dbReference type="InterPro" id="IPR017751">
    <property type="entry name" value="G3P_DH_NAD-dep_euk"/>
</dbReference>
<dbReference type="EC" id="1.1.1.8" evidence="11"/>
<keyword evidence="8 10" id="KW-0520">NAD</keyword>
<dbReference type="Proteomes" id="UP000215335">
    <property type="component" value="Unassembled WGS sequence"/>
</dbReference>
<dbReference type="InterPro" id="IPR008927">
    <property type="entry name" value="6-PGluconate_DH-like_C_sf"/>
</dbReference>
<evidence type="ECO:0000256" key="9">
    <source>
        <dbReference type="ARBA" id="ARBA00048683"/>
    </source>
</evidence>
<feature type="domain" description="Glycerol-3-phosphate dehydrogenase NAD-dependent N-terminal" evidence="12">
    <location>
        <begin position="7"/>
        <end position="173"/>
    </location>
</feature>
<dbReference type="PROSITE" id="PS00957">
    <property type="entry name" value="NAD_G3PDH"/>
    <property type="match status" value="2"/>
</dbReference>
<dbReference type="FunFam" id="1.10.1040.10:FF:000004">
    <property type="entry name" value="Glycerol-3-phosphate dehydrogenase [NAD(+)]"/>
    <property type="match status" value="2"/>
</dbReference>
<comment type="caution">
    <text evidence="14">The sequence shown here is derived from an EMBL/GenBank/DDBJ whole genome shotgun (WGS) entry which is preliminary data.</text>
</comment>
<evidence type="ECO:0000256" key="4">
    <source>
        <dbReference type="ARBA" id="ARBA00011009"/>
    </source>
</evidence>
<protein>
    <recommendedName>
        <fullName evidence="11">Glycerol-3-phosphate dehydrogenase [NAD(+)]</fullName>
        <ecNumber evidence="11">1.1.1.8</ecNumber>
    </recommendedName>
</protein>
<dbReference type="GO" id="GO:0006650">
    <property type="term" value="P:glycerophospholipid metabolic process"/>
    <property type="evidence" value="ECO:0007669"/>
    <property type="project" value="UniProtKB-UniPathway"/>
</dbReference>
<dbReference type="InterPro" id="IPR011128">
    <property type="entry name" value="G3P_DH_NAD-dep_N"/>
</dbReference>
<accession>A0A232F8R0</accession>
<feature type="domain" description="Glycerol-3-phosphate dehydrogenase NAD-dependent N-terminal" evidence="12">
    <location>
        <begin position="351"/>
        <end position="509"/>
    </location>
</feature>
<evidence type="ECO:0000256" key="2">
    <source>
        <dbReference type="ARBA" id="ARBA00005189"/>
    </source>
</evidence>
<name>A0A232F8R0_9HYME</name>
<dbReference type="OrthoDB" id="10263760at2759"/>
<evidence type="ECO:0000256" key="11">
    <source>
        <dbReference type="RuleBase" id="RU361243"/>
    </source>
</evidence>
<dbReference type="GO" id="GO:0042803">
    <property type="term" value="F:protein homodimerization activity"/>
    <property type="evidence" value="ECO:0007669"/>
    <property type="project" value="InterPro"/>
</dbReference>
<dbReference type="PANTHER" id="PTHR11728">
    <property type="entry name" value="GLYCEROL-3-PHOSPHATE DEHYDROGENASE"/>
    <property type="match status" value="1"/>
</dbReference>
<dbReference type="Gene3D" id="3.40.50.720">
    <property type="entry name" value="NAD(P)-binding Rossmann-like Domain"/>
    <property type="match status" value="2"/>
</dbReference>
<keyword evidence="15" id="KW-1185">Reference proteome</keyword>
<dbReference type="GO" id="GO:0051287">
    <property type="term" value="F:NAD binding"/>
    <property type="evidence" value="ECO:0007669"/>
    <property type="project" value="UniProtKB-UniRule"/>
</dbReference>
<dbReference type="Gene3D" id="1.10.1040.10">
    <property type="entry name" value="N-(1-d-carboxylethyl)-l-norvaline Dehydrogenase, domain 2"/>
    <property type="match status" value="2"/>
</dbReference>
<evidence type="ECO:0000256" key="5">
    <source>
        <dbReference type="ARBA" id="ARBA00011738"/>
    </source>
</evidence>
<comment type="similarity">
    <text evidence="4 10">Belongs to the NAD-dependent glycerol-3-phosphate dehydrogenase family.</text>
</comment>
<feature type="domain" description="Glycerol-3-phosphate dehydrogenase NAD-dependent C-terminal" evidence="13">
    <location>
        <begin position="531"/>
        <end position="676"/>
    </location>
</feature>
<dbReference type="InterPro" id="IPR006109">
    <property type="entry name" value="G3P_DH_NAD-dep_C"/>
</dbReference>
<comment type="subunit">
    <text evidence="5">Homodimer.</text>
</comment>
<evidence type="ECO:0000259" key="12">
    <source>
        <dbReference type="Pfam" id="PF01210"/>
    </source>
</evidence>
<evidence type="ECO:0000256" key="10">
    <source>
        <dbReference type="RuleBase" id="RU000437"/>
    </source>
</evidence>
<evidence type="ECO:0000256" key="7">
    <source>
        <dbReference type="ARBA" id="ARBA00023002"/>
    </source>
</evidence>
<keyword evidence="6" id="KW-0963">Cytoplasm</keyword>
<evidence type="ECO:0000256" key="3">
    <source>
        <dbReference type="ARBA" id="ARBA00005192"/>
    </source>
</evidence>
<evidence type="ECO:0000256" key="8">
    <source>
        <dbReference type="ARBA" id="ARBA00023027"/>
    </source>
</evidence>
<dbReference type="GO" id="GO:0005975">
    <property type="term" value="P:carbohydrate metabolic process"/>
    <property type="evidence" value="ECO:0007669"/>
    <property type="project" value="InterPro"/>
</dbReference>
<dbReference type="FunFam" id="3.40.50.720:FF:000088">
    <property type="entry name" value="Glycerol-3-phosphate dehydrogenase [NAD(+)]"/>
    <property type="match status" value="2"/>
</dbReference>
<feature type="domain" description="Glycerol-3-phosphate dehydrogenase NAD-dependent C-terminal" evidence="13">
    <location>
        <begin position="195"/>
        <end position="340"/>
    </location>
</feature>
<dbReference type="PRINTS" id="PR00077">
    <property type="entry name" value="GPDHDRGNASE"/>
</dbReference>
<dbReference type="InterPro" id="IPR006168">
    <property type="entry name" value="G3P_DH_NAD-dep"/>
</dbReference>
<comment type="subcellular location">
    <subcellularLocation>
        <location evidence="1">Cytoplasm</location>
    </subcellularLocation>
</comment>
<dbReference type="GO" id="GO:0046168">
    <property type="term" value="P:glycerol-3-phosphate catabolic process"/>
    <property type="evidence" value="ECO:0007669"/>
    <property type="project" value="UniProtKB-UniRule"/>
</dbReference>
<evidence type="ECO:0000256" key="6">
    <source>
        <dbReference type="ARBA" id="ARBA00022490"/>
    </source>
</evidence>
<proteinExistence type="inferred from homology"/>
<organism evidence="14 15">
    <name type="scientific">Trichomalopsis sarcophagae</name>
    <dbReference type="NCBI Taxonomy" id="543379"/>
    <lineage>
        <taxon>Eukaryota</taxon>
        <taxon>Metazoa</taxon>
        <taxon>Ecdysozoa</taxon>
        <taxon>Arthropoda</taxon>
        <taxon>Hexapoda</taxon>
        <taxon>Insecta</taxon>
        <taxon>Pterygota</taxon>
        <taxon>Neoptera</taxon>
        <taxon>Endopterygota</taxon>
        <taxon>Hymenoptera</taxon>
        <taxon>Apocrita</taxon>
        <taxon>Proctotrupomorpha</taxon>
        <taxon>Chalcidoidea</taxon>
        <taxon>Pteromalidae</taxon>
        <taxon>Pteromalinae</taxon>
        <taxon>Trichomalopsis</taxon>
    </lineage>
</organism>
<dbReference type="Pfam" id="PF07479">
    <property type="entry name" value="NAD_Gly3P_dh_C"/>
    <property type="match status" value="2"/>
</dbReference>
<keyword evidence="7 10" id="KW-0560">Oxidoreductase</keyword>
<dbReference type="InterPro" id="IPR036291">
    <property type="entry name" value="NAD(P)-bd_dom_sf"/>
</dbReference>
<evidence type="ECO:0000313" key="14">
    <source>
        <dbReference type="EMBL" id="OXU26833.1"/>
    </source>
</evidence>
<dbReference type="AlphaFoldDB" id="A0A232F8R0"/>